<evidence type="ECO:0000256" key="6">
    <source>
        <dbReference type="ARBA" id="ARBA00022763"/>
    </source>
</evidence>
<keyword evidence="4 10" id="KW-0489">Methyltransferase</keyword>
<evidence type="ECO:0000256" key="8">
    <source>
        <dbReference type="ARBA" id="ARBA00049348"/>
    </source>
</evidence>
<evidence type="ECO:0000256" key="7">
    <source>
        <dbReference type="ARBA" id="ARBA00023204"/>
    </source>
</evidence>
<name>A0A5C5VCM0_9BACT</name>
<dbReference type="AlphaFoldDB" id="A0A5C5VCM0"/>
<comment type="similarity">
    <text evidence="2">Belongs to the MGMT family.</text>
</comment>
<comment type="catalytic activity">
    <reaction evidence="1">
        <text>a 4-O-methyl-thymidine in DNA + L-cysteinyl-[protein] = a thymidine in DNA + S-methyl-L-cysteinyl-[protein]</text>
        <dbReference type="Rhea" id="RHEA:53428"/>
        <dbReference type="Rhea" id="RHEA-COMP:10131"/>
        <dbReference type="Rhea" id="RHEA-COMP:10132"/>
        <dbReference type="Rhea" id="RHEA-COMP:13555"/>
        <dbReference type="Rhea" id="RHEA-COMP:13556"/>
        <dbReference type="ChEBI" id="CHEBI:29950"/>
        <dbReference type="ChEBI" id="CHEBI:82612"/>
        <dbReference type="ChEBI" id="CHEBI:137386"/>
        <dbReference type="ChEBI" id="CHEBI:137387"/>
        <dbReference type="EC" id="2.1.1.63"/>
    </reaction>
</comment>
<reference evidence="10 11" key="1">
    <citation type="submission" date="2019-02" db="EMBL/GenBank/DDBJ databases">
        <title>Deep-cultivation of Planctomycetes and their phenomic and genomic characterization uncovers novel biology.</title>
        <authorList>
            <person name="Wiegand S."/>
            <person name="Jogler M."/>
            <person name="Boedeker C."/>
            <person name="Pinto D."/>
            <person name="Vollmers J."/>
            <person name="Rivas-Marin E."/>
            <person name="Kohn T."/>
            <person name="Peeters S.H."/>
            <person name="Heuer A."/>
            <person name="Rast P."/>
            <person name="Oberbeckmann S."/>
            <person name="Bunk B."/>
            <person name="Jeske O."/>
            <person name="Meyerdierks A."/>
            <person name="Storesund J.E."/>
            <person name="Kallscheuer N."/>
            <person name="Luecker S."/>
            <person name="Lage O.M."/>
            <person name="Pohl T."/>
            <person name="Merkel B.J."/>
            <person name="Hornburger P."/>
            <person name="Mueller R.-W."/>
            <person name="Bruemmer F."/>
            <person name="Labrenz M."/>
            <person name="Spormann A.M."/>
            <person name="Op Den Camp H."/>
            <person name="Overmann J."/>
            <person name="Amann R."/>
            <person name="Jetten M.S.M."/>
            <person name="Mascher T."/>
            <person name="Medema M.H."/>
            <person name="Devos D.P."/>
            <person name="Kaster A.-K."/>
            <person name="Ovreas L."/>
            <person name="Rohde M."/>
            <person name="Galperin M.Y."/>
            <person name="Jogler C."/>
        </authorList>
    </citation>
    <scope>NUCLEOTIDE SEQUENCE [LARGE SCALE GENOMIC DNA]</scope>
    <source>
        <strain evidence="10 11">KOR34</strain>
    </source>
</reference>
<evidence type="ECO:0000259" key="9">
    <source>
        <dbReference type="Pfam" id="PF01035"/>
    </source>
</evidence>
<dbReference type="InterPro" id="IPR001497">
    <property type="entry name" value="MethylDNA_cys_MeTrfase_AS"/>
</dbReference>
<dbReference type="PANTHER" id="PTHR10815">
    <property type="entry name" value="METHYLATED-DNA--PROTEIN-CYSTEINE METHYLTRANSFERASE"/>
    <property type="match status" value="1"/>
</dbReference>
<keyword evidence="7" id="KW-0234">DNA repair</keyword>
<evidence type="ECO:0000313" key="10">
    <source>
        <dbReference type="EMBL" id="TWT36336.1"/>
    </source>
</evidence>
<dbReference type="GO" id="GO:0003908">
    <property type="term" value="F:methylated-DNA-[protein]-cysteine S-methyltransferase activity"/>
    <property type="evidence" value="ECO:0007669"/>
    <property type="project" value="UniProtKB-EC"/>
</dbReference>
<accession>A0A5C5VCM0</accession>
<evidence type="ECO:0000256" key="4">
    <source>
        <dbReference type="ARBA" id="ARBA00022603"/>
    </source>
</evidence>
<evidence type="ECO:0000313" key="11">
    <source>
        <dbReference type="Proteomes" id="UP000316714"/>
    </source>
</evidence>
<evidence type="ECO:0000256" key="2">
    <source>
        <dbReference type="ARBA" id="ARBA00008711"/>
    </source>
</evidence>
<evidence type="ECO:0000256" key="3">
    <source>
        <dbReference type="ARBA" id="ARBA00011918"/>
    </source>
</evidence>
<dbReference type="EMBL" id="SIHJ01000001">
    <property type="protein sequence ID" value="TWT36336.1"/>
    <property type="molecule type" value="Genomic_DNA"/>
</dbReference>
<dbReference type="InterPro" id="IPR036217">
    <property type="entry name" value="MethylDNA_cys_MeTrfase_DNAb"/>
</dbReference>
<dbReference type="NCBIfam" id="TIGR00589">
    <property type="entry name" value="ogt"/>
    <property type="match status" value="1"/>
</dbReference>
<dbReference type="Pfam" id="PF01035">
    <property type="entry name" value="DNA_binding_1"/>
    <property type="match status" value="1"/>
</dbReference>
<dbReference type="GO" id="GO:0032259">
    <property type="term" value="P:methylation"/>
    <property type="evidence" value="ECO:0007669"/>
    <property type="project" value="UniProtKB-KW"/>
</dbReference>
<keyword evidence="6" id="KW-0227">DNA damage</keyword>
<dbReference type="PROSITE" id="PS00374">
    <property type="entry name" value="MGMT"/>
    <property type="match status" value="1"/>
</dbReference>
<keyword evidence="5 10" id="KW-0808">Transferase</keyword>
<sequence length="185" mass="19378">MTVVTVETCHACFPTDLGWMALAAAPRGGVWTLASLVFGHTSAAAARRRLGADDPASIGPDTSTAPPDAVAEWVDLLERYAAGEPLSLEAIPVCRDHLTPFGKFVSRSCAAIPYGQTRSYGQLAKQAGRPAAARAVGSVMSGNRTPLAVPCHRVLGAGGRLGGFSAPQGVAMKRRLLEMEGSWMF</sequence>
<gene>
    <name evidence="10" type="primary">ogt</name>
    <name evidence="10" type="ORF">KOR34_12410</name>
</gene>
<keyword evidence="11" id="KW-1185">Reference proteome</keyword>
<dbReference type="Gene3D" id="1.10.10.10">
    <property type="entry name" value="Winged helix-like DNA-binding domain superfamily/Winged helix DNA-binding domain"/>
    <property type="match status" value="1"/>
</dbReference>
<comment type="catalytic activity">
    <reaction evidence="8">
        <text>a 6-O-methyl-2'-deoxyguanosine in DNA + L-cysteinyl-[protein] = S-methyl-L-cysteinyl-[protein] + a 2'-deoxyguanosine in DNA</text>
        <dbReference type="Rhea" id="RHEA:24000"/>
        <dbReference type="Rhea" id="RHEA-COMP:10131"/>
        <dbReference type="Rhea" id="RHEA-COMP:10132"/>
        <dbReference type="Rhea" id="RHEA-COMP:11367"/>
        <dbReference type="Rhea" id="RHEA-COMP:11368"/>
        <dbReference type="ChEBI" id="CHEBI:29950"/>
        <dbReference type="ChEBI" id="CHEBI:82612"/>
        <dbReference type="ChEBI" id="CHEBI:85445"/>
        <dbReference type="ChEBI" id="CHEBI:85448"/>
        <dbReference type="EC" id="2.1.1.63"/>
    </reaction>
</comment>
<dbReference type="SUPFAM" id="SSF46767">
    <property type="entry name" value="Methylated DNA-protein cysteine methyltransferase, C-terminal domain"/>
    <property type="match status" value="1"/>
</dbReference>
<dbReference type="FunFam" id="1.10.10.10:FF:000214">
    <property type="entry name" value="Methylated-DNA--protein-cysteine methyltransferase"/>
    <property type="match status" value="1"/>
</dbReference>
<dbReference type="Proteomes" id="UP000316714">
    <property type="component" value="Unassembled WGS sequence"/>
</dbReference>
<proteinExistence type="inferred from homology"/>
<dbReference type="EC" id="2.1.1.63" evidence="3"/>
<dbReference type="InterPro" id="IPR014048">
    <property type="entry name" value="MethylDNA_cys_MeTrfase_DNA-bd"/>
</dbReference>
<dbReference type="GO" id="GO:0006281">
    <property type="term" value="P:DNA repair"/>
    <property type="evidence" value="ECO:0007669"/>
    <property type="project" value="UniProtKB-KW"/>
</dbReference>
<organism evidence="10 11">
    <name type="scientific">Posidoniimonas corsicana</name>
    <dbReference type="NCBI Taxonomy" id="1938618"/>
    <lineage>
        <taxon>Bacteria</taxon>
        <taxon>Pseudomonadati</taxon>
        <taxon>Planctomycetota</taxon>
        <taxon>Planctomycetia</taxon>
        <taxon>Pirellulales</taxon>
        <taxon>Lacipirellulaceae</taxon>
        <taxon>Posidoniimonas</taxon>
    </lineage>
</organism>
<dbReference type="PANTHER" id="PTHR10815:SF13">
    <property type="entry name" value="METHYLATED-DNA--PROTEIN-CYSTEINE METHYLTRANSFERASE"/>
    <property type="match status" value="1"/>
</dbReference>
<protein>
    <recommendedName>
        <fullName evidence="3">methylated-DNA--[protein]-cysteine S-methyltransferase</fullName>
        <ecNumber evidence="3">2.1.1.63</ecNumber>
    </recommendedName>
</protein>
<feature type="domain" description="Methylated-DNA-[protein]-cysteine S-methyltransferase DNA binding" evidence="9">
    <location>
        <begin position="101"/>
        <end position="181"/>
    </location>
</feature>
<dbReference type="InterPro" id="IPR036388">
    <property type="entry name" value="WH-like_DNA-bd_sf"/>
</dbReference>
<evidence type="ECO:0000256" key="1">
    <source>
        <dbReference type="ARBA" id="ARBA00001286"/>
    </source>
</evidence>
<evidence type="ECO:0000256" key="5">
    <source>
        <dbReference type="ARBA" id="ARBA00022679"/>
    </source>
</evidence>
<comment type="caution">
    <text evidence="10">The sequence shown here is derived from an EMBL/GenBank/DDBJ whole genome shotgun (WGS) entry which is preliminary data.</text>
</comment>
<dbReference type="CDD" id="cd06445">
    <property type="entry name" value="ATase"/>
    <property type="match status" value="1"/>
</dbReference>